<dbReference type="OMA" id="QDKGGFW"/>
<evidence type="ECO:0008006" key="4">
    <source>
        <dbReference type="Google" id="ProtNLM"/>
    </source>
</evidence>
<dbReference type="InParanoid" id="F8PT93"/>
<sequence length="62" mass="7092">MTAQLSLQSDMRDRVSTDLAKQRARQQKKYHSKRGAQKAGRAKGSKAKQDTRIKQDKGGFWE</sequence>
<dbReference type="STRING" id="936435.F8PT93"/>
<proteinExistence type="predicted"/>
<name>F8PT93_SERL3</name>
<dbReference type="EMBL" id="GL945478">
    <property type="protein sequence ID" value="EGO00923.1"/>
    <property type="molecule type" value="Genomic_DNA"/>
</dbReference>
<dbReference type="OrthoDB" id="10258631at2759"/>
<dbReference type="AlphaFoldDB" id="F8PT93"/>
<reference evidence="3" key="1">
    <citation type="journal article" date="2011" name="Science">
        <title>The plant cell wall-decomposing machinery underlies the functional diversity of forest fungi.</title>
        <authorList>
            <person name="Eastwood D.C."/>
            <person name="Floudas D."/>
            <person name="Binder M."/>
            <person name="Majcherczyk A."/>
            <person name="Schneider P."/>
            <person name="Aerts A."/>
            <person name="Asiegbu F.O."/>
            <person name="Baker S.E."/>
            <person name="Barry K."/>
            <person name="Bendiksby M."/>
            <person name="Blumentritt M."/>
            <person name="Coutinho P.M."/>
            <person name="Cullen D."/>
            <person name="de Vries R.P."/>
            <person name="Gathman A."/>
            <person name="Goodell B."/>
            <person name="Henrissat B."/>
            <person name="Ihrmark K."/>
            <person name="Kauserud H."/>
            <person name="Kohler A."/>
            <person name="LaButti K."/>
            <person name="Lapidus A."/>
            <person name="Lavin J.L."/>
            <person name="Lee Y.-H."/>
            <person name="Lindquist E."/>
            <person name="Lilly W."/>
            <person name="Lucas S."/>
            <person name="Morin E."/>
            <person name="Murat C."/>
            <person name="Oguiza J.A."/>
            <person name="Park J."/>
            <person name="Pisabarro A.G."/>
            <person name="Riley R."/>
            <person name="Rosling A."/>
            <person name="Salamov A."/>
            <person name="Schmidt O."/>
            <person name="Schmutz J."/>
            <person name="Skrede I."/>
            <person name="Stenlid J."/>
            <person name="Wiebenga A."/>
            <person name="Xie X."/>
            <person name="Kuees U."/>
            <person name="Hibbett D.S."/>
            <person name="Hoffmeister D."/>
            <person name="Hoegberg N."/>
            <person name="Martin F."/>
            <person name="Grigoriev I.V."/>
            <person name="Watkinson S.C."/>
        </authorList>
    </citation>
    <scope>NUCLEOTIDE SEQUENCE [LARGE SCALE GENOMIC DNA]</scope>
    <source>
        <strain evidence="3">strain S7.3</strain>
    </source>
</reference>
<evidence type="ECO:0000313" key="3">
    <source>
        <dbReference type="Proteomes" id="UP000008063"/>
    </source>
</evidence>
<evidence type="ECO:0000313" key="2">
    <source>
        <dbReference type="EMBL" id="EGO00923.1"/>
    </source>
</evidence>
<keyword evidence="3" id="KW-1185">Reference proteome</keyword>
<evidence type="ECO:0000256" key="1">
    <source>
        <dbReference type="SAM" id="MobiDB-lite"/>
    </source>
</evidence>
<protein>
    <recommendedName>
        <fullName evidence="4">Small EDRK-rich factor-like N-terminal domain-containing protein</fullName>
    </recommendedName>
</protein>
<dbReference type="HOGENOM" id="CLU_2905558_0_0_1"/>
<feature type="compositionally biased region" description="Basic residues" evidence="1">
    <location>
        <begin position="22"/>
        <end position="46"/>
    </location>
</feature>
<accession>F8PT93</accession>
<organism evidence="3">
    <name type="scientific">Serpula lacrymans var. lacrymans (strain S7.3)</name>
    <name type="common">Dry rot fungus</name>
    <dbReference type="NCBI Taxonomy" id="936435"/>
    <lineage>
        <taxon>Eukaryota</taxon>
        <taxon>Fungi</taxon>
        <taxon>Dikarya</taxon>
        <taxon>Basidiomycota</taxon>
        <taxon>Agaricomycotina</taxon>
        <taxon>Agaricomycetes</taxon>
        <taxon>Agaricomycetidae</taxon>
        <taxon>Boletales</taxon>
        <taxon>Coniophorineae</taxon>
        <taxon>Serpulaceae</taxon>
        <taxon>Serpula</taxon>
    </lineage>
</organism>
<feature type="compositionally biased region" description="Basic and acidic residues" evidence="1">
    <location>
        <begin position="47"/>
        <end position="62"/>
    </location>
</feature>
<feature type="region of interest" description="Disordered" evidence="1">
    <location>
        <begin position="1"/>
        <end position="62"/>
    </location>
</feature>
<dbReference type="Proteomes" id="UP000008063">
    <property type="component" value="Unassembled WGS sequence"/>
</dbReference>
<gene>
    <name evidence="2" type="ORF">SERLA73DRAFT_134044</name>
</gene>